<feature type="transmembrane region" description="Helical" evidence="6">
    <location>
        <begin position="327"/>
        <end position="350"/>
    </location>
</feature>
<feature type="region of interest" description="Disordered" evidence="5">
    <location>
        <begin position="368"/>
        <end position="450"/>
    </location>
</feature>
<dbReference type="PANTHER" id="PTHR46923">
    <property type="entry name" value="CATION CHANNEL SPERM-ASSOCIATED PROTEIN 2"/>
    <property type="match status" value="1"/>
</dbReference>
<evidence type="ECO:0000256" key="1">
    <source>
        <dbReference type="ARBA" id="ARBA00004141"/>
    </source>
</evidence>
<dbReference type="InterPro" id="IPR027359">
    <property type="entry name" value="Volt_channel_dom_sf"/>
</dbReference>
<evidence type="ECO:0000256" key="6">
    <source>
        <dbReference type="SAM" id="Phobius"/>
    </source>
</evidence>
<dbReference type="GO" id="GO:0036128">
    <property type="term" value="C:CatSper complex"/>
    <property type="evidence" value="ECO:0007669"/>
    <property type="project" value="InterPro"/>
</dbReference>
<dbReference type="PANTHER" id="PTHR46923:SF1">
    <property type="entry name" value="CATION CHANNEL SPERM-ASSOCIATED PROTEIN 2"/>
    <property type="match status" value="1"/>
</dbReference>
<dbReference type="GO" id="GO:0048240">
    <property type="term" value="P:sperm capacitation"/>
    <property type="evidence" value="ECO:0007669"/>
    <property type="project" value="TreeGrafter"/>
</dbReference>
<feature type="transmembrane region" description="Helical" evidence="6">
    <location>
        <begin position="185"/>
        <end position="204"/>
    </location>
</feature>
<dbReference type="GO" id="GO:0005227">
    <property type="term" value="F:calcium-activated cation channel activity"/>
    <property type="evidence" value="ECO:0007669"/>
    <property type="project" value="InterPro"/>
</dbReference>
<evidence type="ECO:0000313" key="9">
    <source>
        <dbReference type="Proteomes" id="UP000265515"/>
    </source>
</evidence>
<organism evidence="8 9">
    <name type="scientific">Chara braunii</name>
    <name type="common">Braun's stonewort</name>
    <dbReference type="NCBI Taxonomy" id="69332"/>
    <lineage>
        <taxon>Eukaryota</taxon>
        <taxon>Viridiplantae</taxon>
        <taxon>Streptophyta</taxon>
        <taxon>Charophyceae</taxon>
        <taxon>Charales</taxon>
        <taxon>Characeae</taxon>
        <taxon>Chara</taxon>
    </lineage>
</organism>
<sequence length="946" mass="104344">MTTEKGGMQPPVDIAARSSVFRNQLYQIFQVSDMSKRLNLSEGKSGPAYSSHDILRDPEILRSILMENPLQFIDFKEFKKVAGSTDEGRKRVPQLERPRPTIYATISLWAGWISNHEWFQNGVMMLIFLNAVVVGVELELDPAFHADELRALRLTEIAILIMFMIEIFIKWVHSFKEFWDDNWNIFDFLITTVSAIPEFIILAMPQGASSNAAASIASRLRIFRTLRSLKMVARFWSLRVIVHTLLQAFQSMFFIMILLSILLYIYAIFALNLFESYSLSRDPALVYQYKLKDIPNTLAMLFQMLTLDQWYNMQREVSTKVNKAVTLLYFISWIWIGAFVFRNIIVAVMVRNFANIAEQMEAADALKRKQAKKKVKRTQKARKPLSAAARRWHAPPTVHQPEDHHLGDGQILKGSKGPLTGSPDRPGSEGKGQPGSAEEHQGTNVMGKVGGGIGVAPFPWVGGDPKKLHTLPAGLSPRKSAREAMFRGNAADFPKGWQPYLQKARRNVEAPQTGLLEKGQVAADAPLKNSAGDMRGGPLDYDSRSGQGRAGGPAISKQTPQDQPHMPKVPFSEPPLERLATPARGDAAAGAESSGQERELHPSQEFEPVTATTGVQGERLDLDQLDSHSPDEGVEGSQAPHAHQQGPRRSETASENQSPTLRAAELVAGGEQPSSHKRNALARNVESGETSAEKGKGRLLTGMRPAMYKGNLPLFEGDAGMSGSPGPSRKQSREGMRDTDKDSRQTGEAAVAASKPAEKERAIPGDGGGVGTEEMDTLKANAETKRSPRHTWDGNMGSLNLAGTNSEREQPTSTRSPLRESMTFQVSQDAAMGGQGGGLHGSNALPMRFAAAASAMGYPNDGGLEWSTALRQLRAIITLHATEALWPKDTLFRYLQIMEKLQESLKEYQKLQHLAAMTLHSIQDYDDEKSFHFRGNALQNGNYSLG</sequence>
<keyword evidence="2 6" id="KW-0812">Transmembrane</keyword>
<keyword evidence="4 6" id="KW-0472">Membrane</keyword>
<feature type="compositionally biased region" description="Polar residues" evidence="5">
    <location>
        <begin position="797"/>
        <end position="819"/>
    </location>
</feature>
<feature type="compositionally biased region" description="Basic and acidic residues" evidence="5">
    <location>
        <begin position="731"/>
        <end position="745"/>
    </location>
</feature>
<comment type="subcellular location">
    <subcellularLocation>
        <location evidence="1">Membrane</location>
        <topology evidence="1">Multi-pass membrane protein</topology>
    </subcellularLocation>
</comment>
<feature type="compositionally biased region" description="Low complexity" evidence="5">
    <location>
        <begin position="583"/>
        <end position="594"/>
    </location>
</feature>
<gene>
    <name evidence="8" type="primary">CATSPER2</name>
    <name evidence="8" type="ORF">CBR_g29491</name>
</gene>
<feature type="transmembrane region" description="Helical" evidence="6">
    <location>
        <begin position="152"/>
        <end position="173"/>
    </location>
</feature>
<feature type="domain" description="Ion transport" evidence="7">
    <location>
        <begin position="116"/>
        <end position="359"/>
    </location>
</feature>
<feature type="transmembrane region" description="Helical" evidence="6">
    <location>
        <begin position="252"/>
        <end position="274"/>
    </location>
</feature>
<evidence type="ECO:0000256" key="5">
    <source>
        <dbReference type="SAM" id="MobiDB-lite"/>
    </source>
</evidence>
<dbReference type="GO" id="GO:0009566">
    <property type="term" value="P:fertilization"/>
    <property type="evidence" value="ECO:0007669"/>
    <property type="project" value="TreeGrafter"/>
</dbReference>
<dbReference type="InterPro" id="IPR005821">
    <property type="entry name" value="Ion_trans_dom"/>
</dbReference>
<comment type="caution">
    <text evidence="8">The sequence shown here is derived from an EMBL/GenBank/DDBJ whole genome shotgun (WGS) entry which is preliminary data.</text>
</comment>
<dbReference type="Gene3D" id="1.10.287.70">
    <property type="match status" value="1"/>
</dbReference>
<dbReference type="Pfam" id="PF00520">
    <property type="entry name" value="Ion_trans"/>
    <property type="match status" value="1"/>
</dbReference>
<feature type="transmembrane region" description="Helical" evidence="6">
    <location>
        <begin position="118"/>
        <end position="140"/>
    </location>
</feature>
<dbReference type="STRING" id="69332.A0A388LAJ5"/>
<dbReference type="Gramene" id="GBG79341">
    <property type="protein sequence ID" value="GBG79341"/>
    <property type="gene ID" value="CBR_g29491"/>
</dbReference>
<feature type="compositionally biased region" description="Basic and acidic residues" evidence="5">
    <location>
        <begin position="618"/>
        <end position="631"/>
    </location>
</feature>
<protein>
    <recommendedName>
        <fullName evidence="7">Ion transport domain-containing protein</fullName>
    </recommendedName>
</protein>
<keyword evidence="3 6" id="KW-1133">Transmembrane helix</keyword>
<reference evidence="8 9" key="1">
    <citation type="journal article" date="2018" name="Cell">
        <title>The Chara Genome: Secondary Complexity and Implications for Plant Terrestrialization.</title>
        <authorList>
            <person name="Nishiyama T."/>
            <person name="Sakayama H."/>
            <person name="Vries J.D."/>
            <person name="Buschmann H."/>
            <person name="Saint-Marcoux D."/>
            <person name="Ullrich K.K."/>
            <person name="Haas F.B."/>
            <person name="Vanderstraeten L."/>
            <person name="Becker D."/>
            <person name="Lang D."/>
            <person name="Vosolsobe S."/>
            <person name="Rombauts S."/>
            <person name="Wilhelmsson P.K.I."/>
            <person name="Janitza P."/>
            <person name="Kern R."/>
            <person name="Heyl A."/>
            <person name="Rumpler F."/>
            <person name="Villalobos L.I.A.C."/>
            <person name="Clay J.M."/>
            <person name="Skokan R."/>
            <person name="Toyoda A."/>
            <person name="Suzuki Y."/>
            <person name="Kagoshima H."/>
            <person name="Schijlen E."/>
            <person name="Tajeshwar N."/>
            <person name="Catarino B."/>
            <person name="Hetherington A.J."/>
            <person name="Saltykova A."/>
            <person name="Bonnot C."/>
            <person name="Breuninger H."/>
            <person name="Symeonidi A."/>
            <person name="Radhakrishnan G.V."/>
            <person name="Van Nieuwerburgh F."/>
            <person name="Deforce D."/>
            <person name="Chang C."/>
            <person name="Karol K.G."/>
            <person name="Hedrich R."/>
            <person name="Ulvskov P."/>
            <person name="Glockner G."/>
            <person name="Delwiche C.F."/>
            <person name="Petrasek J."/>
            <person name="Van de Peer Y."/>
            <person name="Friml J."/>
            <person name="Beilby M."/>
            <person name="Dolan L."/>
            <person name="Kohara Y."/>
            <person name="Sugano S."/>
            <person name="Fujiyama A."/>
            <person name="Delaux P.-M."/>
            <person name="Quint M."/>
            <person name="TheiBen G."/>
            <person name="Hagemann M."/>
            <person name="Harholt J."/>
            <person name="Dunand C."/>
            <person name="Zachgo S."/>
            <person name="Langdale J."/>
            <person name="Maumus F."/>
            <person name="Straeten D.V.D."/>
            <person name="Gould S.B."/>
            <person name="Rensing S.A."/>
        </authorList>
    </citation>
    <scope>NUCLEOTIDE SEQUENCE [LARGE SCALE GENOMIC DNA]</scope>
    <source>
        <strain evidence="8 9">S276</strain>
    </source>
</reference>
<dbReference type="OrthoDB" id="416585at2759"/>
<dbReference type="Gene3D" id="1.20.120.350">
    <property type="entry name" value="Voltage-gated potassium channels. Chain C"/>
    <property type="match status" value="1"/>
</dbReference>
<dbReference type="EMBL" id="BFEA01000316">
    <property type="protein sequence ID" value="GBG79341.1"/>
    <property type="molecule type" value="Genomic_DNA"/>
</dbReference>
<dbReference type="AlphaFoldDB" id="A0A388LAJ5"/>
<evidence type="ECO:0000259" key="7">
    <source>
        <dbReference type="Pfam" id="PF00520"/>
    </source>
</evidence>
<dbReference type="GO" id="GO:0030317">
    <property type="term" value="P:flagellated sperm motility"/>
    <property type="evidence" value="ECO:0007669"/>
    <property type="project" value="InterPro"/>
</dbReference>
<feature type="compositionally biased region" description="Basic and acidic residues" evidence="5">
    <location>
        <begin position="595"/>
        <end position="604"/>
    </location>
</feature>
<dbReference type="InterPro" id="IPR028747">
    <property type="entry name" value="CatSper2"/>
</dbReference>
<evidence type="ECO:0000313" key="8">
    <source>
        <dbReference type="EMBL" id="GBG79341.1"/>
    </source>
</evidence>
<evidence type="ECO:0000256" key="3">
    <source>
        <dbReference type="ARBA" id="ARBA00022989"/>
    </source>
</evidence>
<keyword evidence="9" id="KW-1185">Reference proteome</keyword>
<dbReference type="SUPFAM" id="SSF81324">
    <property type="entry name" value="Voltage-gated potassium channels"/>
    <property type="match status" value="1"/>
</dbReference>
<accession>A0A388LAJ5</accession>
<name>A0A388LAJ5_CHABU</name>
<feature type="compositionally biased region" description="Basic residues" evidence="5">
    <location>
        <begin position="368"/>
        <end position="383"/>
    </location>
</feature>
<evidence type="ECO:0000256" key="4">
    <source>
        <dbReference type="ARBA" id="ARBA00023136"/>
    </source>
</evidence>
<feature type="compositionally biased region" description="Basic and acidic residues" evidence="5">
    <location>
        <begin position="782"/>
        <end position="792"/>
    </location>
</feature>
<evidence type="ECO:0000256" key="2">
    <source>
        <dbReference type="ARBA" id="ARBA00022692"/>
    </source>
</evidence>
<proteinExistence type="predicted"/>
<dbReference type="Proteomes" id="UP000265515">
    <property type="component" value="Unassembled WGS sequence"/>
</dbReference>
<feature type="region of interest" description="Disordered" evidence="5">
    <location>
        <begin position="512"/>
        <end position="819"/>
    </location>
</feature>